<name>A0ACB5R9D1_9CLOT</name>
<evidence type="ECO:0000313" key="2">
    <source>
        <dbReference type="Proteomes" id="UP001058074"/>
    </source>
</evidence>
<accession>A0ACB5R9D1</accession>
<sequence length="115" mass="13503">MDIVEKVDDVLSTLLKPLGIESFYGWYDKDINDTHVTFILVSDTEEDYSDDEAESINYLIQVDIWSKQNMETLKENIKATMKTLDNCTYESGADLYEDDVKIYHKALRFNFWVEI</sequence>
<evidence type="ECO:0000313" key="1">
    <source>
        <dbReference type="EMBL" id="GKX65646.1"/>
    </source>
</evidence>
<dbReference type="Proteomes" id="UP001058074">
    <property type="component" value="Unassembled WGS sequence"/>
</dbReference>
<dbReference type="EMBL" id="BROD01000001">
    <property type="protein sequence ID" value="GKX65646.1"/>
    <property type="molecule type" value="Genomic_DNA"/>
</dbReference>
<organism evidence="1 2">
    <name type="scientific">Inconstantimicrobium mannanitabidum</name>
    <dbReference type="NCBI Taxonomy" id="1604901"/>
    <lineage>
        <taxon>Bacteria</taxon>
        <taxon>Bacillati</taxon>
        <taxon>Bacillota</taxon>
        <taxon>Clostridia</taxon>
        <taxon>Eubacteriales</taxon>
        <taxon>Clostridiaceae</taxon>
        <taxon>Inconstantimicrobium</taxon>
    </lineage>
</organism>
<gene>
    <name evidence="1" type="ORF">rsdtw13_09040</name>
</gene>
<reference evidence="1" key="1">
    <citation type="journal article" date="2025" name="Int. J. Syst. Evol. Microbiol.">
        <title>Inconstantimicrobium mannanitabidum sp. nov., a novel member of the family Clostridiaceae isolated from anoxic soil under the treatment of reductive soil disinfestation.</title>
        <authorList>
            <person name="Ueki A."/>
            <person name="Tonouchi A."/>
            <person name="Honma S."/>
            <person name="Kaku N."/>
            <person name="Ueki K."/>
        </authorList>
    </citation>
    <scope>NUCLEOTIDE SEQUENCE</scope>
    <source>
        <strain evidence="1">TW13</strain>
    </source>
</reference>
<protein>
    <submittedName>
        <fullName evidence="1">Uncharacterized protein</fullName>
    </submittedName>
</protein>
<proteinExistence type="predicted"/>
<keyword evidence="2" id="KW-1185">Reference proteome</keyword>
<comment type="caution">
    <text evidence="1">The sequence shown here is derived from an EMBL/GenBank/DDBJ whole genome shotgun (WGS) entry which is preliminary data.</text>
</comment>